<dbReference type="KEGG" id="bma:BMAA1762"/>
<sequence>MLPPCRHSRHSPMRVARLEQATRHQSTKTLHARASCTPQHAAARCGALPAERRAPPRNDSRRSTPAPSIDETARPPCGAAPFQSPVRTGAAARPVRCRAGRQAFIDPVRT</sequence>
<dbReference type="AlphaFoldDB" id="A0A0H2WAJ1"/>
<gene>
    <name evidence="2" type="ordered locus">BMAA1762</name>
</gene>
<name>A0A0H2WAJ1_BURMA</name>
<evidence type="ECO:0000256" key="1">
    <source>
        <dbReference type="SAM" id="MobiDB-lite"/>
    </source>
</evidence>
<feature type="compositionally biased region" description="Basic residues" evidence="1">
    <location>
        <begin position="1"/>
        <end position="12"/>
    </location>
</feature>
<reference evidence="2 3" key="1">
    <citation type="journal article" date="2004" name="Proc. Natl. Acad. Sci. U.S.A.">
        <title>Structural flexibility in the Burkholderia mallei genome.</title>
        <authorList>
            <person name="Nierman W.C."/>
            <person name="DeShazer D."/>
            <person name="Kim H.S."/>
            <person name="Tettelin H."/>
            <person name="Nelson K.E."/>
            <person name="Feldblyum T."/>
            <person name="Ulrich R.L."/>
            <person name="Ronning C.M."/>
            <person name="Brinkac L.M."/>
            <person name="Daugherty S.C."/>
            <person name="Davidsen T.D."/>
            <person name="Deboy R.T."/>
            <person name="Dimitrov G."/>
            <person name="Dodson R.J."/>
            <person name="Durkin A.S."/>
            <person name="Gwinn M.L."/>
            <person name="Haft D.H."/>
            <person name="Khouri H."/>
            <person name="Kolonay J.F."/>
            <person name="Madupu R."/>
            <person name="Mohammoud Y."/>
            <person name="Nelson W.C."/>
            <person name="Radune D."/>
            <person name="Romero C.M."/>
            <person name="Sarria S."/>
            <person name="Selengut J."/>
            <person name="Shamblin C."/>
            <person name="Sullivan S.A."/>
            <person name="White O."/>
            <person name="Yu Y."/>
            <person name="Zafar N."/>
            <person name="Zhou L."/>
            <person name="Fraser C.M."/>
        </authorList>
    </citation>
    <scope>NUCLEOTIDE SEQUENCE [LARGE SCALE GENOMIC DNA]</scope>
    <source>
        <strain evidence="2 3">ATCC 23344</strain>
    </source>
</reference>
<accession>A0A0H2WAJ1</accession>
<evidence type="ECO:0000313" key="3">
    <source>
        <dbReference type="Proteomes" id="UP000006693"/>
    </source>
</evidence>
<dbReference type="EMBL" id="CP000011">
    <property type="protein sequence ID" value="AAU45651.1"/>
    <property type="molecule type" value="Genomic_DNA"/>
</dbReference>
<organism evidence="2 3">
    <name type="scientific">Burkholderia mallei (strain ATCC 23344)</name>
    <dbReference type="NCBI Taxonomy" id="243160"/>
    <lineage>
        <taxon>Bacteria</taxon>
        <taxon>Pseudomonadati</taxon>
        <taxon>Pseudomonadota</taxon>
        <taxon>Betaproteobacteria</taxon>
        <taxon>Burkholderiales</taxon>
        <taxon>Burkholderiaceae</taxon>
        <taxon>Burkholderia</taxon>
        <taxon>pseudomallei group</taxon>
    </lineage>
</organism>
<proteinExistence type="predicted"/>
<feature type="compositionally biased region" description="Basic and acidic residues" evidence="1">
    <location>
        <begin position="50"/>
        <end position="62"/>
    </location>
</feature>
<evidence type="ECO:0000313" key="2">
    <source>
        <dbReference type="EMBL" id="AAU45651.1"/>
    </source>
</evidence>
<dbReference type="HOGENOM" id="CLU_2166236_0_0_4"/>
<protein>
    <submittedName>
        <fullName evidence="2">Uncharacterized protein</fullName>
    </submittedName>
</protein>
<feature type="region of interest" description="Disordered" evidence="1">
    <location>
        <begin position="1"/>
        <end position="110"/>
    </location>
</feature>
<keyword evidence="3" id="KW-1185">Reference proteome</keyword>
<dbReference type="Proteomes" id="UP000006693">
    <property type="component" value="Chromosome 2"/>
</dbReference>